<sequence>MYNELQAISFIDWKRYKLILKSLRIIRPSSIWPSYEVCSCKEGMKKKLCKHAVMVMCTNEKLAYPPDARENPIQRKRKIGRPNLLLEHYHLVKSWFCYCFLS</sequence>
<evidence type="ECO:0000256" key="1">
    <source>
        <dbReference type="PROSITE-ProRule" id="PRU00325"/>
    </source>
</evidence>
<dbReference type="WBParaSite" id="jg19423">
    <property type="protein sequence ID" value="jg19423"/>
    <property type="gene ID" value="jg19423"/>
</dbReference>
<dbReference type="InterPro" id="IPR007527">
    <property type="entry name" value="Znf_SWIM"/>
</dbReference>
<keyword evidence="3" id="KW-1185">Reference proteome</keyword>
<dbReference type="PROSITE" id="PS50966">
    <property type="entry name" value="ZF_SWIM"/>
    <property type="match status" value="1"/>
</dbReference>
<evidence type="ECO:0000313" key="3">
    <source>
        <dbReference type="Proteomes" id="UP000887574"/>
    </source>
</evidence>
<organism evidence="3 4">
    <name type="scientific">Ditylenchus dipsaci</name>
    <dbReference type="NCBI Taxonomy" id="166011"/>
    <lineage>
        <taxon>Eukaryota</taxon>
        <taxon>Metazoa</taxon>
        <taxon>Ecdysozoa</taxon>
        <taxon>Nematoda</taxon>
        <taxon>Chromadorea</taxon>
        <taxon>Rhabditida</taxon>
        <taxon>Tylenchina</taxon>
        <taxon>Tylenchomorpha</taxon>
        <taxon>Sphaerularioidea</taxon>
        <taxon>Anguinidae</taxon>
        <taxon>Anguininae</taxon>
        <taxon>Ditylenchus</taxon>
    </lineage>
</organism>
<keyword evidence="1" id="KW-0863">Zinc-finger</keyword>
<evidence type="ECO:0000259" key="2">
    <source>
        <dbReference type="PROSITE" id="PS50966"/>
    </source>
</evidence>
<protein>
    <submittedName>
        <fullName evidence="4">SWIM-type domain-containing protein</fullName>
    </submittedName>
</protein>
<evidence type="ECO:0000313" key="4">
    <source>
        <dbReference type="WBParaSite" id="jg19423"/>
    </source>
</evidence>
<accession>A0A915DHU8</accession>
<name>A0A915DHU8_9BILA</name>
<keyword evidence="1" id="KW-0862">Zinc</keyword>
<proteinExistence type="predicted"/>
<dbReference type="Proteomes" id="UP000887574">
    <property type="component" value="Unplaced"/>
</dbReference>
<reference evidence="4" key="1">
    <citation type="submission" date="2022-11" db="UniProtKB">
        <authorList>
            <consortium name="WormBaseParasite"/>
        </authorList>
    </citation>
    <scope>IDENTIFICATION</scope>
</reference>
<dbReference type="GO" id="GO:0008270">
    <property type="term" value="F:zinc ion binding"/>
    <property type="evidence" value="ECO:0007669"/>
    <property type="project" value="UniProtKB-KW"/>
</dbReference>
<feature type="domain" description="SWIM-type" evidence="2">
    <location>
        <begin position="23"/>
        <end position="60"/>
    </location>
</feature>
<dbReference type="AlphaFoldDB" id="A0A915DHU8"/>
<keyword evidence="1" id="KW-0479">Metal-binding</keyword>